<dbReference type="InterPro" id="IPR013154">
    <property type="entry name" value="ADH-like_N"/>
</dbReference>
<keyword evidence="4" id="KW-0521">NADP</keyword>
<evidence type="ECO:0000313" key="8">
    <source>
        <dbReference type="EMBL" id="MBB6445226.1"/>
    </source>
</evidence>
<dbReference type="Pfam" id="PF00107">
    <property type="entry name" value="ADH_zinc_N"/>
    <property type="match status" value="1"/>
</dbReference>
<dbReference type="CDD" id="cd08272">
    <property type="entry name" value="MDR6"/>
    <property type="match status" value="1"/>
</dbReference>
<name>A0A7X0LUR1_9BACI</name>
<evidence type="ECO:0000256" key="5">
    <source>
        <dbReference type="ARBA" id="ARBA00022884"/>
    </source>
</evidence>
<evidence type="ECO:0000256" key="2">
    <source>
        <dbReference type="ARBA" id="ARBA00011881"/>
    </source>
</evidence>
<dbReference type="Proteomes" id="UP000531594">
    <property type="component" value="Unassembled WGS sequence"/>
</dbReference>
<dbReference type="PANTHER" id="PTHR44154">
    <property type="entry name" value="QUINONE OXIDOREDUCTASE"/>
    <property type="match status" value="1"/>
</dbReference>
<dbReference type="PROSITE" id="PS01162">
    <property type="entry name" value="QOR_ZETA_CRYSTAL"/>
    <property type="match status" value="1"/>
</dbReference>
<protein>
    <submittedName>
        <fullName evidence="8">NADPH2:quinone reductase</fullName>
        <ecNumber evidence="8">1.6.5.5</ecNumber>
    </submittedName>
</protein>
<dbReference type="SUPFAM" id="SSF50129">
    <property type="entry name" value="GroES-like"/>
    <property type="match status" value="1"/>
</dbReference>
<gene>
    <name evidence="8" type="ORF">HNR53_001844</name>
</gene>
<dbReference type="AlphaFoldDB" id="A0A7X0LUR1"/>
<dbReference type="InterPro" id="IPR011032">
    <property type="entry name" value="GroES-like_sf"/>
</dbReference>
<dbReference type="GO" id="GO:0008270">
    <property type="term" value="F:zinc ion binding"/>
    <property type="evidence" value="ECO:0007669"/>
    <property type="project" value="InterPro"/>
</dbReference>
<dbReference type="InterPro" id="IPR002364">
    <property type="entry name" value="Quin_OxRdtase/zeta-crystal_CS"/>
</dbReference>
<dbReference type="SMART" id="SM00829">
    <property type="entry name" value="PKS_ER"/>
    <property type="match status" value="1"/>
</dbReference>
<comment type="subunit">
    <text evidence="2">Homotetramer.</text>
</comment>
<evidence type="ECO:0000313" key="9">
    <source>
        <dbReference type="Proteomes" id="UP000531594"/>
    </source>
</evidence>
<accession>A0A7X0LUR1</accession>
<reference evidence="8 9" key="1">
    <citation type="submission" date="2020-08" db="EMBL/GenBank/DDBJ databases">
        <title>Genomic Encyclopedia of Type Strains, Phase IV (KMG-IV): sequencing the most valuable type-strain genomes for metagenomic binning, comparative biology and taxonomic classification.</title>
        <authorList>
            <person name="Goeker M."/>
        </authorList>
    </citation>
    <scope>NUCLEOTIDE SEQUENCE [LARGE SCALE GENOMIC DNA]</scope>
    <source>
        <strain evidence="8 9">DSM 5391</strain>
    </source>
</reference>
<sequence length="331" mass="35610">MKAQVIRSFGGSSVFQVEDIPVPEVQPGHVLIHVKATSVNPIDTKVRSGLFPDVAAEFPVVLHGDVAGIVTEVGAGVTEFKPGDEVYGCAGGFKGAGGALGEYMLADARLIARKPENLTMAEAAAIPLVAITAYEALFDRAGIKAGDDILIHAAAGGVGHVAIQMAKWAGAKVYTTASTPEKQQMAKELGADVVINYKETSVQEYVEQFTNGKGFKYIFDTVGKENLDRSFQAAALHGTVVGVAARSTHDLTPLHSKGLSFHVVFMLLHMMNENERQQNKVRLNHISSIINEGKLHPVIDPKHFTFDDVSAAHQYLEDNKAIGKIVLVNEW</sequence>
<dbReference type="InterPro" id="IPR051603">
    <property type="entry name" value="Zinc-ADH_QOR/CCCR"/>
</dbReference>
<proteinExistence type="predicted"/>
<keyword evidence="9" id="KW-1185">Reference proteome</keyword>
<dbReference type="PANTHER" id="PTHR44154:SF1">
    <property type="entry name" value="QUINONE OXIDOREDUCTASE"/>
    <property type="match status" value="1"/>
</dbReference>
<dbReference type="RefSeq" id="WP_184525064.1">
    <property type="nucleotide sequence ID" value="NZ_JACHGK010000005.1"/>
</dbReference>
<dbReference type="EC" id="1.6.5.5" evidence="8"/>
<dbReference type="GO" id="GO:0005737">
    <property type="term" value="C:cytoplasm"/>
    <property type="evidence" value="ECO:0007669"/>
    <property type="project" value="UniProtKB-SubCell"/>
</dbReference>
<dbReference type="Gene3D" id="3.90.180.10">
    <property type="entry name" value="Medium-chain alcohol dehydrogenases, catalytic domain"/>
    <property type="match status" value="1"/>
</dbReference>
<dbReference type="GO" id="GO:0003960">
    <property type="term" value="F:quinone reductase (NADPH) activity"/>
    <property type="evidence" value="ECO:0007669"/>
    <property type="project" value="UniProtKB-EC"/>
</dbReference>
<dbReference type="EMBL" id="JACHGK010000005">
    <property type="protein sequence ID" value="MBB6445226.1"/>
    <property type="molecule type" value="Genomic_DNA"/>
</dbReference>
<evidence type="ECO:0000256" key="3">
    <source>
        <dbReference type="ARBA" id="ARBA00022490"/>
    </source>
</evidence>
<dbReference type="InterPro" id="IPR036291">
    <property type="entry name" value="NAD(P)-bd_dom_sf"/>
</dbReference>
<organism evidence="8 9">
    <name type="scientific">Bacillus benzoevorans</name>
    <dbReference type="NCBI Taxonomy" id="1456"/>
    <lineage>
        <taxon>Bacteria</taxon>
        <taxon>Bacillati</taxon>
        <taxon>Bacillota</taxon>
        <taxon>Bacilli</taxon>
        <taxon>Bacillales</taxon>
        <taxon>Bacillaceae</taxon>
        <taxon>Bacillus</taxon>
    </lineage>
</organism>
<evidence type="ECO:0000256" key="4">
    <source>
        <dbReference type="ARBA" id="ARBA00022857"/>
    </source>
</evidence>
<keyword evidence="5" id="KW-0694">RNA-binding</keyword>
<evidence type="ECO:0000256" key="6">
    <source>
        <dbReference type="ARBA" id="ARBA00022990"/>
    </source>
</evidence>
<comment type="subcellular location">
    <subcellularLocation>
        <location evidence="1">Cytoplasm</location>
    </subcellularLocation>
</comment>
<feature type="domain" description="Enoyl reductase (ER)" evidence="7">
    <location>
        <begin position="10"/>
        <end position="327"/>
    </location>
</feature>
<dbReference type="GO" id="GO:0003723">
    <property type="term" value="F:RNA binding"/>
    <property type="evidence" value="ECO:0007669"/>
    <property type="project" value="UniProtKB-KW"/>
</dbReference>
<dbReference type="InterPro" id="IPR020843">
    <property type="entry name" value="ER"/>
</dbReference>
<dbReference type="SUPFAM" id="SSF51735">
    <property type="entry name" value="NAD(P)-binding Rossmann-fold domains"/>
    <property type="match status" value="1"/>
</dbReference>
<dbReference type="InterPro" id="IPR013149">
    <property type="entry name" value="ADH-like_C"/>
</dbReference>
<comment type="caution">
    <text evidence="8">The sequence shown here is derived from an EMBL/GenBank/DDBJ whole genome shotgun (WGS) entry which is preliminary data.</text>
</comment>
<dbReference type="Pfam" id="PF08240">
    <property type="entry name" value="ADH_N"/>
    <property type="match status" value="1"/>
</dbReference>
<keyword evidence="3" id="KW-0963">Cytoplasm</keyword>
<evidence type="ECO:0000259" key="7">
    <source>
        <dbReference type="SMART" id="SM00829"/>
    </source>
</evidence>
<keyword evidence="6" id="KW-0007">Acetylation</keyword>
<evidence type="ECO:0000256" key="1">
    <source>
        <dbReference type="ARBA" id="ARBA00004496"/>
    </source>
</evidence>
<dbReference type="Gene3D" id="3.40.50.720">
    <property type="entry name" value="NAD(P)-binding Rossmann-like Domain"/>
    <property type="match status" value="1"/>
</dbReference>
<keyword evidence="8" id="KW-0560">Oxidoreductase</keyword>